<dbReference type="InterPro" id="IPR036452">
    <property type="entry name" value="Ribo_hydro-like"/>
</dbReference>
<dbReference type="GO" id="GO:0006152">
    <property type="term" value="P:purine nucleoside catabolic process"/>
    <property type="evidence" value="ECO:0007669"/>
    <property type="project" value="TreeGrafter"/>
</dbReference>
<reference evidence="5" key="1">
    <citation type="submission" date="2016-10" db="EMBL/GenBank/DDBJ databases">
        <authorList>
            <person name="Varghese N."/>
            <person name="Submissions S."/>
        </authorList>
    </citation>
    <scope>NUCLEOTIDE SEQUENCE [LARGE SCALE GENOMIC DNA]</scope>
    <source>
        <strain evidence="5">DSM 21368</strain>
    </source>
</reference>
<keyword evidence="2" id="KW-0326">Glycosidase</keyword>
<organism evidence="4 5">
    <name type="scientific">Ruania alba</name>
    <dbReference type="NCBI Taxonomy" id="648782"/>
    <lineage>
        <taxon>Bacteria</taxon>
        <taxon>Bacillati</taxon>
        <taxon>Actinomycetota</taxon>
        <taxon>Actinomycetes</taxon>
        <taxon>Micrococcales</taxon>
        <taxon>Ruaniaceae</taxon>
        <taxon>Ruania</taxon>
    </lineage>
</organism>
<name>A0A1H5MFG0_9MICO</name>
<proteinExistence type="predicted"/>
<keyword evidence="1" id="KW-0378">Hydrolase</keyword>
<dbReference type="PANTHER" id="PTHR12304:SF4">
    <property type="entry name" value="URIDINE NUCLEOSIDASE"/>
    <property type="match status" value="1"/>
</dbReference>
<evidence type="ECO:0000259" key="3">
    <source>
        <dbReference type="Pfam" id="PF01156"/>
    </source>
</evidence>
<accession>A0A1H5MFG0</accession>
<dbReference type="PANTHER" id="PTHR12304">
    <property type="entry name" value="INOSINE-URIDINE PREFERRING NUCLEOSIDE HYDROLASE"/>
    <property type="match status" value="1"/>
</dbReference>
<feature type="domain" description="Inosine/uridine-preferring nucleoside hydrolase" evidence="3">
    <location>
        <begin position="4"/>
        <end position="307"/>
    </location>
</feature>
<keyword evidence="5" id="KW-1185">Reference proteome</keyword>
<evidence type="ECO:0000313" key="5">
    <source>
        <dbReference type="Proteomes" id="UP000199220"/>
    </source>
</evidence>
<evidence type="ECO:0000256" key="1">
    <source>
        <dbReference type="ARBA" id="ARBA00022801"/>
    </source>
</evidence>
<protein>
    <submittedName>
        <fullName evidence="4">Purine nucleosidase</fullName>
    </submittedName>
</protein>
<dbReference type="STRING" id="648782.SAMN04488554_3317"/>
<dbReference type="EMBL" id="FNTX01000002">
    <property type="protein sequence ID" value="SEE87457.1"/>
    <property type="molecule type" value="Genomic_DNA"/>
</dbReference>
<dbReference type="AlphaFoldDB" id="A0A1H5MFG0"/>
<dbReference type="SUPFAM" id="SSF53590">
    <property type="entry name" value="Nucleoside hydrolase"/>
    <property type="match status" value="1"/>
</dbReference>
<gene>
    <name evidence="4" type="ORF">SAMN04488554_3317</name>
</gene>
<dbReference type="InterPro" id="IPR023186">
    <property type="entry name" value="IUNH"/>
</dbReference>
<evidence type="ECO:0000256" key="2">
    <source>
        <dbReference type="ARBA" id="ARBA00023295"/>
    </source>
</evidence>
<dbReference type="RefSeq" id="WP_175477164.1">
    <property type="nucleotide sequence ID" value="NZ_FNTX01000002.1"/>
</dbReference>
<dbReference type="Gene3D" id="3.90.245.10">
    <property type="entry name" value="Ribonucleoside hydrolase-like"/>
    <property type="match status" value="1"/>
</dbReference>
<dbReference type="GO" id="GO:0005829">
    <property type="term" value="C:cytosol"/>
    <property type="evidence" value="ECO:0007669"/>
    <property type="project" value="TreeGrafter"/>
</dbReference>
<dbReference type="GO" id="GO:0008477">
    <property type="term" value="F:purine nucleosidase activity"/>
    <property type="evidence" value="ECO:0007669"/>
    <property type="project" value="TreeGrafter"/>
</dbReference>
<dbReference type="InterPro" id="IPR001910">
    <property type="entry name" value="Inosine/uridine_hydrolase_dom"/>
</dbReference>
<dbReference type="Pfam" id="PF01156">
    <property type="entry name" value="IU_nuc_hydro"/>
    <property type="match status" value="1"/>
</dbReference>
<dbReference type="Proteomes" id="UP000199220">
    <property type="component" value="Unassembled WGS sequence"/>
</dbReference>
<sequence length="316" mass="33521">MRAILDTDMGMGAPGSEIDDGFALALLLAEESFELELVTSVNGNIDVESGTYLSVEMLRRLGREDISVVRGAAAPMVEPHRARSAPVSVRDAFGHHRAEPGFAAAEIARRVLDSPGEITVIAIGPLTNLALAIALDPAVATAIKEIVVMGGVFQGQTNQRRMPGEFNWWVDPHAARAVLASGASIRLVGLDVTTKVRLTREHATQMAASGRPFGAFAGECTVAWLDRLAVENPGDPQAGESCAMHDPLAVAVIPHPDLVTWAPAHLDVLTAEEAGRGVAIADLQTARDAPAPNAQIATDVDTDRFLDYFLDRISAL</sequence>
<evidence type="ECO:0000313" key="4">
    <source>
        <dbReference type="EMBL" id="SEE87457.1"/>
    </source>
</evidence>